<evidence type="ECO:0000256" key="2">
    <source>
        <dbReference type="ARBA" id="ARBA00022448"/>
    </source>
</evidence>
<evidence type="ECO:0000256" key="4">
    <source>
        <dbReference type="ARBA" id="ARBA00022840"/>
    </source>
</evidence>
<proteinExistence type="inferred from homology"/>
<dbReference type="Pfam" id="PF00005">
    <property type="entry name" value="ABC_tran"/>
    <property type="match status" value="1"/>
</dbReference>
<evidence type="ECO:0000256" key="1">
    <source>
        <dbReference type="ARBA" id="ARBA00005417"/>
    </source>
</evidence>
<dbReference type="SMART" id="SM00382">
    <property type="entry name" value="AAA"/>
    <property type="match status" value="1"/>
</dbReference>
<dbReference type="RefSeq" id="WP_330156424.1">
    <property type="nucleotide sequence ID" value="NZ_BAAAJA010000013.1"/>
</dbReference>
<dbReference type="Proteomes" id="UP001348641">
    <property type="component" value="Unassembled WGS sequence"/>
</dbReference>
<dbReference type="InterPro" id="IPR003593">
    <property type="entry name" value="AAA+_ATPase"/>
</dbReference>
<dbReference type="SUPFAM" id="SSF52540">
    <property type="entry name" value="P-loop containing nucleoside triphosphate hydrolases"/>
    <property type="match status" value="1"/>
</dbReference>
<evidence type="ECO:0000313" key="8">
    <source>
        <dbReference type="Proteomes" id="UP001348641"/>
    </source>
</evidence>
<evidence type="ECO:0000256" key="3">
    <source>
        <dbReference type="ARBA" id="ARBA00022741"/>
    </source>
</evidence>
<dbReference type="PANTHER" id="PTHR43335">
    <property type="entry name" value="ABC TRANSPORTER, ATP-BINDING PROTEIN"/>
    <property type="match status" value="1"/>
</dbReference>
<sequence length="321" mass="33224">MISVRGLTKRYGETLAVDGLTFTVAPGRVTGFLGPNGAGKSTTLRMILGLDTPTSGTALVGGTAYRRLAAPAREVGALLDPAAVDPGRTGANHLLWLARAGGIGRARVDDVLGLVGLEEVGGRRIRHYSLGMRQRLGIAAALLGDPGVLLLDEPLNGLDPEGIVWTRRLLKGFAEEGRTVLLSSHLMNEMEATADHVLVIGGGRLVADVGLAELVATGAGTRVEAVSPRADELAALLRREGATVAGGGDGRISVTGADAARVGDLAARHGIPVHELVPVRARLEDAFMALTRGRGRHEGRTGEPGAAGANTRKPQGRGTVR</sequence>
<dbReference type="InterPro" id="IPR017871">
    <property type="entry name" value="ABC_transporter-like_CS"/>
</dbReference>
<keyword evidence="2" id="KW-0813">Transport</keyword>
<comment type="caution">
    <text evidence="7">The sequence shown here is derived from an EMBL/GenBank/DDBJ whole genome shotgun (WGS) entry which is preliminary data.</text>
</comment>
<dbReference type="PROSITE" id="PS00211">
    <property type="entry name" value="ABC_TRANSPORTER_1"/>
    <property type="match status" value="1"/>
</dbReference>
<organism evidence="7 8">
    <name type="scientific">Nocardiopsis tropica</name>
    <dbReference type="NCBI Taxonomy" id="109330"/>
    <lineage>
        <taxon>Bacteria</taxon>
        <taxon>Bacillati</taxon>
        <taxon>Actinomycetota</taxon>
        <taxon>Actinomycetes</taxon>
        <taxon>Streptosporangiales</taxon>
        <taxon>Nocardiopsidaceae</taxon>
        <taxon>Nocardiopsis</taxon>
    </lineage>
</organism>
<keyword evidence="3" id="KW-0547">Nucleotide-binding</keyword>
<evidence type="ECO:0000313" key="7">
    <source>
        <dbReference type="EMBL" id="MEE2049122.1"/>
    </source>
</evidence>
<comment type="similarity">
    <text evidence="1">Belongs to the ABC transporter superfamily.</text>
</comment>
<evidence type="ECO:0000256" key="5">
    <source>
        <dbReference type="SAM" id="MobiDB-lite"/>
    </source>
</evidence>
<keyword evidence="4 7" id="KW-0067">ATP-binding</keyword>
<evidence type="ECO:0000259" key="6">
    <source>
        <dbReference type="PROSITE" id="PS50893"/>
    </source>
</evidence>
<protein>
    <submittedName>
        <fullName evidence="7">ATP-binding cassette domain-containing protein</fullName>
    </submittedName>
</protein>
<dbReference type="GO" id="GO:0005524">
    <property type="term" value="F:ATP binding"/>
    <property type="evidence" value="ECO:0007669"/>
    <property type="project" value="UniProtKB-KW"/>
</dbReference>
<name>A0ABU7KKD0_9ACTN</name>
<dbReference type="Gene3D" id="3.40.50.300">
    <property type="entry name" value="P-loop containing nucleotide triphosphate hydrolases"/>
    <property type="match status" value="1"/>
</dbReference>
<reference evidence="7 8" key="1">
    <citation type="submission" date="2023-07" db="EMBL/GenBank/DDBJ databases">
        <authorList>
            <person name="Girao M."/>
            <person name="Carvalho M.F."/>
        </authorList>
    </citation>
    <scope>NUCLEOTIDE SEQUENCE [LARGE SCALE GENOMIC DNA]</scope>
    <source>
        <strain evidence="7 8">66/93</strain>
    </source>
</reference>
<dbReference type="PANTHER" id="PTHR43335:SF4">
    <property type="entry name" value="ABC TRANSPORTER, ATP-BINDING PROTEIN"/>
    <property type="match status" value="1"/>
</dbReference>
<dbReference type="PROSITE" id="PS50893">
    <property type="entry name" value="ABC_TRANSPORTER_2"/>
    <property type="match status" value="1"/>
</dbReference>
<gene>
    <name evidence="7" type="ORF">Q8A49_01260</name>
</gene>
<accession>A0ABU7KKD0</accession>
<feature type="region of interest" description="Disordered" evidence="5">
    <location>
        <begin position="293"/>
        <end position="321"/>
    </location>
</feature>
<feature type="domain" description="ABC transporter" evidence="6">
    <location>
        <begin position="2"/>
        <end position="227"/>
    </location>
</feature>
<dbReference type="InterPro" id="IPR003439">
    <property type="entry name" value="ABC_transporter-like_ATP-bd"/>
</dbReference>
<dbReference type="EMBL" id="JAUUCC010000002">
    <property type="protein sequence ID" value="MEE2049122.1"/>
    <property type="molecule type" value="Genomic_DNA"/>
</dbReference>
<dbReference type="InterPro" id="IPR027417">
    <property type="entry name" value="P-loop_NTPase"/>
</dbReference>